<evidence type="ECO:0000313" key="9">
    <source>
        <dbReference type="Proteomes" id="UP000481288"/>
    </source>
</evidence>
<feature type="transmembrane region" description="Helical" evidence="6">
    <location>
        <begin position="270"/>
        <end position="291"/>
    </location>
</feature>
<feature type="transmembrane region" description="Helical" evidence="6">
    <location>
        <begin position="348"/>
        <end position="367"/>
    </location>
</feature>
<dbReference type="Proteomes" id="UP000481288">
    <property type="component" value="Unassembled WGS sequence"/>
</dbReference>
<gene>
    <name evidence="8" type="primary">aflT_1</name>
    <name evidence="8" type="ORF">LCER1_G009291</name>
</gene>
<reference evidence="8 9" key="1">
    <citation type="submission" date="2018-05" db="EMBL/GenBank/DDBJ databases">
        <title>Whole genome sequencing for identification of molecular markers to develop diagnostic detection tools for the regulated plant pathogen Lachnellula willkommii.</title>
        <authorList>
            <person name="Giroux E."/>
            <person name="Bilodeau G."/>
        </authorList>
    </citation>
    <scope>NUCLEOTIDE SEQUENCE [LARGE SCALE GENOMIC DNA]</scope>
    <source>
        <strain evidence="8 9">CBS 625.97</strain>
    </source>
</reference>
<feature type="region of interest" description="Disordered" evidence="5">
    <location>
        <begin position="1"/>
        <end position="41"/>
    </location>
</feature>
<feature type="transmembrane region" description="Helical" evidence="6">
    <location>
        <begin position="205"/>
        <end position="223"/>
    </location>
</feature>
<keyword evidence="4 6" id="KW-0472">Membrane</keyword>
<dbReference type="PROSITE" id="PS50850">
    <property type="entry name" value="MFS"/>
    <property type="match status" value="1"/>
</dbReference>
<feature type="transmembrane region" description="Helical" evidence="6">
    <location>
        <begin position="405"/>
        <end position="424"/>
    </location>
</feature>
<dbReference type="EMBL" id="QGMG01002039">
    <property type="protein sequence ID" value="TVY40828.1"/>
    <property type="molecule type" value="Genomic_DNA"/>
</dbReference>
<dbReference type="GO" id="GO:0022857">
    <property type="term" value="F:transmembrane transporter activity"/>
    <property type="evidence" value="ECO:0007669"/>
    <property type="project" value="InterPro"/>
</dbReference>
<protein>
    <submittedName>
        <fullName evidence="8">Efflux pump aflT</fullName>
    </submittedName>
</protein>
<feature type="transmembrane region" description="Helical" evidence="6">
    <location>
        <begin position="311"/>
        <end position="336"/>
    </location>
</feature>
<dbReference type="GO" id="GO:0005886">
    <property type="term" value="C:plasma membrane"/>
    <property type="evidence" value="ECO:0007669"/>
    <property type="project" value="TreeGrafter"/>
</dbReference>
<dbReference type="SUPFAM" id="SSF103473">
    <property type="entry name" value="MFS general substrate transporter"/>
    <property type="match status" value="1"/>
</dbReference>
<dbReference type="PANTHER" id="PTHR23501:SF201">
    <property type="entry name" value="MFS AFLATOXIN EFFLUX PUMP"/>
    <property type="match status" value="1"/>
</dbReference>
<dbReference type="InterPro" id="IPR020846">
    <property type="entry name" value="MFS_dom"/>
</dbReference>
<comment type="caution">
    <text evidence="8">The sequence shown here is derived from an EMBL/GenBank/DDBJ whole genome shotgun (WGS) entry which is preliminary data.</text>
</comment>
<name>A0A7D8YMY9_9HELO</name>
<evidence type="ECO:0000259" key="7">
    <source>
        <dbReference type="PROSITE" id="PS50850"/>
    </source>
</evidence>
<feature type="transmembrane region" description="Helical" evidence="6">
    <location>
        <begin position="512"/>
        <end position="530"/>
    </location>
</feature>
<dbReference type="OrthoDB" id="10021397at2759"/>
<feature type="transmembrane region" description="Helical" evidence="6">
    <location>
        <begin position="436"/>
        <end position="462"/>
    </location>
</feature>
<comment type="subcellular location">
    <subcellularLocation>
        <location evidence="1">Membrane</location>
        <topology evidence="1">Multi-pass membrane protein</topology>
    </subcellularLocation>
</comment>
<evidence type="ECO:0000256" key="2">
    <source>
        <dbReference type="ARBA" id="ARBA00022692"/>
    </source>
</evidence>
<organism evidence="8 9">
    <name type="scientific">Lachnellula cervina</name>
    <dbReference type="NCBI Taxonomy" id="1316786"/>
    <lineage>
        <taxon>Eukaryota</taxon>
        <taxon>Fungi</taxon>
        <taxon>Dikarya</taxon>
        <taxon>Ascomycota</taxon>
        <taxon>Pezizomycotina</taxon>
        <taxon>Leotiomycetes</taxon>
        <taxon>Helotiales</taxon>
        <taxon>Lachnaceae</taxon>
        <taxon>Lachnellula</taxon>
    </lineage>
</organism>
<evidence type="ECO:0000256" key="3">
    <source>
        <dbReference type="ARBA" id="ARBA00022989"/>
    </source>
</evidence>
<dbReference type="CDD" id="cd17502">
    <property type="entry name" value="MFS_Azr1_MDR_like"/>
    <property type="match status" value="1"/>
</dbReference>
<accession>A0A7D8YMY9</accession>
<evidence type="ECO:0000313" key="8">
    <source>
        <dbReference type="EMBL" id="TVY40828.1"/>
    </source>
</evidence>
<dbReference type="FunFam" id="1.20.1250.20:FF:000196">
    <property type="entry name" value="MFS toxin efflux pump (AflT)"/>
    <property type="match status" value="1"/>
</dbReference>
<feature type="transmembrane region" description="Helical" evidence="6">
    <location>
        <begin position="175"/>
        <end position="199"/>
    </location>
</feature>
<dbReference type="AlphaFoldDB" id="A0A7D8YMY9"/>
<evidence type="ECO:0000256" key="6">
    <source>
        <dbReference type="SAM" id="Phobius"/>
    </source>
</evidence>
<sequence>FYTRQSPKMTSSKEEPRGSAEVDLEKAGPPPTGQHESEDEYPGPKKLFLIMIGVYLSMFLVALDRTIIGTAIPKITDDFHSIDDVGWYASSYLITLCAFQLIFGRIYTFYSAKWVLLIAIGLFELGSVVCGTAPSSIAFIIGRAIAGLGSAGIFTGAVTTMIMSIPLHKRPMFQGIFGAVFGIASVCGPLVGGAFTTSVSWRWCFYINLPIGGLVMAIILFILKSPPSKNTDTIKQQIVKLDPLGSLVFLPAIICLLLALQWGGTTYAWANARIIVLLILAAVLLIIFVFIQFKSGDNATVPIRIINQRSILAGAYFSVMSQGSMMVLIYYLPIWFQAVKGVSAVQSGIHTLPLVLSLVVASILSGVITQKTGYYVGQLYASTLLTSIGAGLLTTLTVNTGTGKWIGFQIIYGFGLGLGMQQAGMSAQTCLSKKDVMTGVSIMFFFQGLGGSIFVTVGQTVFSHSLVSNLGKIASLDTAQIVNSGATDLKALVPANMLETVLVQYNGAITNTLKVAVALSCATLVTALTMEWKSIKKVKQGGPPPVAENDNAEERSDEKSEEKSIATETNASVATDVNTAASGGPEASKVS</sequence>
<feature type="transmembrane region" description="Helical" evidence="6">
    <location>
        <begin position="87"/>
        <end position="107"/>
    </location>
</feature>
<dbReference type="InterPro" id="IPR011701">
    <property type="entry name" value="MFS"/>
</dbReference>
<feature type="domain" description="Major facilitator superfamily (MFS) profile" evidence="7">
    <location>
        <begin position="50"/>
        <end position="533"/>
    </location>
</feature>
<feature type="transmembrane region" description="Helical" evidence="6">
    <location>
        <begin position="114"/>
        <end position="134"/>
    </location>
</feature>
<feature type="compositionally biased region" description="Basic and acidic residues" evidence="5">
    <location>
        <begin position="11"/>
        <end position="26"/>
    </location>
</feature>
<dbReference type="FunFam" id="1.20.1720.10:FF:000012">
    <property type="entry name" value="MFS toxin efflux pump (AflT)"/>
    <property type="match status" value="1"/>
</dbReference>
<dbReference type="Pfam" id="PF07690">
    <property type="entry name" value="MFS_1"/>
    <property type="match status" value="1"/>
</dbReference>
<evidence type="ECO:0000256" key="5">
    <source>
        <dbReference type="SAM" id="MobiDB-lite"/>
    </source>
</evidence>
<proteinExistence type="predicted"/>
<feature type="compositionally biased region" description="Basic and acidic residues" evidence="5">
    <location>
        <begin position="552"/>
        <end position="565"/>
    </location>
</feature>
<evidence type="ECO:0000256" key="4">
    <source>
        <dbReference type="ARBA" id="ARBA00023136"/>
    </source>
</evidence>
<keyword evidence="2 6" id="KW-0812">Transmembrane</keyword>
<feature type="non-terminal residue" evidence="8">
    <location>
        <position position="1"/>
    </location>
</feature>
<evidence type="ECO:0000256" key="1">
    <source>
        <dbReference type="ARBA" id="ARBA00004141"/>
    </source>
</evidence>
<feature type="compositionally biased region" description="Polar residues" evidence="5">
    <location>
        <begin position="566"/>
        <end position="581"/>
    </location>
</feature>
<keyword evidence="3 6" id="KW-1133">Transmembrane helix</keyword>
<feature type="compositionally biased region" description="Polar residues" evidence="5">
    <location>
        <begin position="1"/>
        <end position="10"/>
    </location>
</feature>
<feature type="transmembrane region" description="Helical" evidence="6">
    <location>
        <begin position="47"/>
        <end position="67"/>
    </location>
</feature>
<feature type="transmembrane region" description="Helical" evidence="6">
    <location>
        <begin position="379"/>
        <end position="399"/>
    </location>
</feature>
<feature type="region of interest" description="Disordered" evidence="5">
    <location>
        <begin position="538"/>
        <end position="591"/>
    </location>
</feature>
<feature type="transmembrane region" description="Helical" evidence="6">
    <location>
        <begin position="140"/>
        <end position="163"/>
    </location>
</feature>
<dbReference type="PANTHER" id="PTHR23501">
    <property type="entry name" value="MAJOR FACILITATOR SUPERFAMILY"/>
    <property type="match status" value="1"/>
</dbReference>
<feature type="transmembrane region" description="Helical" evidence="6">
    <location>
        <begin position="244"/>
        <end position="264"/>
    </location>
</feature>
<dbReference type="InterPro" id="IPR036259">
    <property type="entry name" value="MFS_trans_sf"/>
</dbReference>
<dbReference type="Gene3D" id="1.20.1250.20">
    <property type="entry name" value="MFS general substrate transporter like domains"/>
    <property type="match status" value="2"/>
</dbReference>
<keyword evidence="9" id="KW-1185">Reference proteome</keyword>